<dbReference type="PATRIC" id="fig|28229.3.peg.2115"/>
<dbReference type="InterPro" id="IPR012341">
    <property type="entry name" value="6hp_glycosidase-like_sf"/>
</dbReference>
<dbReference type="Proteomes" id="UP000029868">
    <property type="component" value="Unassembled WGS sequence"/>
</dbReference>
<dbReference type="GO" id="GO:0031179">
    <property type="term" value="P:peptide modification"/>
    <property type="evidence" value="ECO:0007669"/>
    <property type="project" value="InterPro"/>
</dbReference>
<protein>
    <submittedName>
        <fullName evidence="2">Lanthionine synthetase C family protein</fullName>
    </submittedName>
</protein>
<dbReference type="PANTHER" id="PTHR12736:SF7">
    <property type="entry name" value="LANC-LIKE PROTEIN 3"/>
    <property type="match status" value="1"/>
</dbReference>
<dbReference type="Gene3D" id="1.50.10.10">
    <property type="match status" value="1"/>
</dbReference>
<dbReference type="RefSeq" id="WP_052093651.1">
    <property type="nucleotide sequence ID" value="NZ_JQEC01000021.1"/>
</dbReference>
<dbReference type="GO" id="GO:0046872">
    <property type="term" value="F:metal ion binding"/>
    <property type="evidence" value="ECO:0007669"/>
    <property type="project" value="UniProtKB-KW"/>
</dbReference>
<keyword evidence="1" id="KW-0862">Zinc</keyword>
<feature type="binding site" evidence="1">
    <location>
        <position position="322"/>
    </location>
    <ligand>
        <name>Zn(2+)</name>
        <dbReference type="ChEBI" id="CHEBI:29105"/>
    </ligand>
</feature>
<dbReference type="Pfam" id="PF05147">
    <property type="entry name" value="LANC_like"/>
    <property type="match status" value="1"/>
</dbReference>
<name>A0A099KWA5_COLPS</name>
<dbReference type="GO" id="GO:0005886">
    <property type="term" value="C:plasma membrane"/>
    <property type="evidence" value="ECO:0007669"/>
    <property type="project" value="TreeGrafter"/>
</dbReference>
<accession>A0A099KWA5</accession>
<feature type="binding site" evidence="1">
    <location>
        <position position="323"/>
    </location>
    <ligand>
        <name>Zn(2+)</name>
        <dbReference type="ChEBI" id="CHEBI:29105"/>
    </ligand>
</feature>
<dbReference type="CDD" id="cd04794">
    <property type="entry name" value="euk_LANCL"/>
    <property type="match status" value="1"/>
</dbReference>
<evidence type="ECO:0000313" key="2">
    <source>
        <dbReference type="EMBL" id="KGJ93938.1"/>
    </source>
</evidence>
<keyword evidence="1" id="KW-0479">Metal-binding</keyword>
<dbReference type="SUPFAM" id="SSF158745">
    <property type="entry name" value="LanC-like"/>
    <property type="match status" value="1"/>
</dbReference>
<dbReference type="AlphaFoldDB" id="A0A099KWA5"/>
<proteinExistence type="predicted"/>
<gene>
    <name evidence="2" type="ORF">GAB14E_2493</name>
</gene>
<dbReference type="InterPro" id="IPR007822">
    <property type="entry name" value="LANC-like"/>
</dbReference>
<feature type="binding site" evidence="1">
    <location>
        <position position="274"/>
    </location>
    <ligand>
        <name>Zn(2+)</name>
        <dbReference type="ChEBI" id="CHEBI:29105"/>
    </ligand>
</feature>
<dbReference type="PANTHER" id="PTHR12736">
    <property type="entry name" value="LANC-LIKE PROTEIN"/>
    <property type="match status" value="1"/>
</dbReference>
<dbReference type="SMART" id="SM01260">
    <property type="entry name" value="LANC_like"/>
    <property type="match status" value="1"/>
</dbReference>
<dbReference type="OrthoDB" id="5291353at2"/>
<dbReference type="EMBL" id="JQEC01000021">
    <property type="protein sequence ID" value="KGJ93938.1"/>
    <property type="molecule type" value="Genomic_DNA"/>
</dbReference>
<organism evidence="2 3">
    <name type="scientific">Colwellia psychrerythraea</name>
    <name type="common">Vibrio psychroerythus</name>
    <dbReference type="NCBI Taxonomy" id="28229"/>
    <lineage>
        <taxon>Bacteria</taxon>
        <taxon>Pseudomonadati</taxon>
        <taxon>Pseudomonadota</taxon>
        <taxon>Gammaproteobacteria</taxon>
        <taxon>Alteromonadales</taxon>
        <taxon>Colwelliaceae</taxon>
        <taxon>Colwellia</taxon>
    </lineage>
</organism>
<dbReference type="GO" id="GO:0005975">
    <property type="term" value="P:carbohydrate metabolic process"/>
    <property type="evidence" value="ECO:0007669"/>
    <property type="project" value="InterPro"/>
</dbReference>
<sequence>MLFDPERHQPLTSLPWHSHCVQQEILAIIADINRALLPSASWPTHPLDAQSYAKDGPKWSAYAGAAGTIHALQILKRYGYQVADLSNLLEAVHLSFLKSPDVSVEPGLQIGQIGILVPRMLMDPNNKELSKTLLHCMQATIELPFYEITSGQSGMMHAALALYRKTGDCCWKDIYIKGAKSLVANWQQDKTTGEWLWQSQVFSTQRHYYGACHGIVGNVNILLQGLDLYSDLSAEELLERTISTLNNSAITENKLTNWPLCTKPDIDKLLVQWCHGAAGIITAMARTPKMASSNTKALDDLLVTTAEVVWQAGPLNKGANICHGTAGNGYAFLYLYRRSGETIWLDRARKFAMHAIEQCQQDRIHYDQGRYTLWTGDAGLAIYLYHCLQPNEAAIPGLDLF</sequence>
<evidence type="ECO:0000256" key="1">
    <source>
        <dbReference type="PIRSR" id="PIRSR607822-1"/>
    </source>
</evidence>
<dbReference type="PRINTS" id="PR01950">
    <property type="entry name" value="LANCSUPER"/>
</dbReference>
<reference evidence="2 3" key="1">
    <citation type="submission" date="2014-08" db="EMBL/GenBank/DDBJ databases">
        <title>Genomic and Phenotypic Diversity of Colwellia psychrerythraea strains from Disparate Marine Basins.</title>
        <authorList>
            <person name="Techtmann S.M."/>
            <person name="Stelling S.C."/>
            <person name="Utturkar S.M."/>
            <person name="Alshibli N."/>
            <person name="Harris A."/>
            <person name="Brown S.D."/>
            <person name="Hazen T.C."/>
        </authorList>
    </citation>
    <scope>NUCLEOTIDE SEQUENCE [LARGE SCALE GENOMIC DNA]</scope>
    <source>
        <strain evidence="2 3">GAB14E</strain>
    </source>
</reference>
<evidence type="ECO:0000313" key="3">
    <source>
        <dbReference type="Proteomes" id="UP000029868"/>
    </source>
</evidence>
<comment type="caution">
    <text evidence="2">The sequence shown here is derived from an EMBL/GenBank/DDBJ whole genome shotgun (WGS) entry which is preliminary data.</text>
</comment>